<comment type="pathway">
    <text evidence="1 11">Amino-acid biosynthesis; L-isoleucine biosynthesis; L-isoleucine from 2-oxobutanoate: step 1/4.</text>
</comment>
<name>A0ABV7LG40_9HYPH</name>
<dbReference type="CDD" id="cd02015">
    <property type="entry name" value="TPP_AHAS"/>
    <property type="match status" value="1"/>
</dbReference>
<protein>
    <recommendedName>
        <fullName evidence="4 11">Acetolactate synthase</fullName>
        <ecNumber evidence="4 11">2.2.1.6</ecNumber>
    </recommendedName>
</protein>
<dbReference type="Pfam" id="PF02776">
    <property type="entry name" value="TPP_enzyme_N"/>
    <property type="match status" value="1"/>
</dbReference>
<comment type="pathway">
    <text evidence="2 11">Amino-acid biosynthesis; L-valine biosynthesis; L-valine from pyruvate: step 1/4.</text>
</comment>
<dbReference type="InterPro" id="IPR029061">
    <property type="entry name" value="THDP-binding"/>
</dbReference>
<dbReference type="PANTHER" id="PTHR18968">
    <property type="entry name" value="THIAMINE PYROPHOSPHATE ENZYMES"/>
    <property type="match status" value="1"/>
</dbReference>
<keyword evidence="8 11" id="KW-0460">Magnesium</keyword>
<evidence type="ECO:0000256" key="7">
    <source>
        <dbReference type="ARBA" id="ARBA00022723"/>
    </source>
</evidence>
<sequence length="586" mass="64361">MSETMTGAEMVVRALQDQGVEHIFGYPGGAVLPIYDALFHQDRVRHVLVRHEQGAVHAAEGYARSTGKVGCVLVTSGPGATNAVTGLADALLDSIPIVCITGQVPTHLIGSDAFQECDTVGITRHCTKHNYLVKRIEDLPRILHEAFYVASNGRPGPVVIDIPKDIQFASGQYERPRDNQHKTYRPKVKGDLDAIRAAVRMMGEAKKPVFYTGGGVINSGPEASALLRELVRLTGFPITSTLMGLGAYPASDRQWLGMLGMHGAYEANMAMHDCDLMICVGARFDDRITGRLDAFSPGSKKIHIDIDPSSINKNVKVDLPVVGDCAHVLEDMVRLYRASGVRPDRAALEQWWAQIDRWRARNCFAYRQSDTVIKPQYALQRLQELTRDRDVYFTTEVGQHQMWAAQFLKFEEPNRWMTSGGLGTMGYGLPAAIGVQLAHPEALVIDVAGEASILMNMQEMSTALQHRAPVKIFILNNEYMGMVRQWQELLHGGRYAESYSAALPDFVKLAEAYGATGLRCSDPKELDGAILKMINTPGPVILDCIVDRTENCFPMIPSGKAHNEMILGDAAEDIGSVIDSAGKMLV</sequence>
<proteinExistence type="inferred from homology"/>
<comment type="similarity">
    <text evidence="3 11">Belongs to the TPP enzyme family.</text>
</comment>
<keyword evidence="10 11" id="KW-0100">Branched-chain amino acid biosynthesis</keyword>
<evidence type="ECO:0000256" key="5">
    <source>
        <dbReference type="ARBA" id="ARBA00022605"/>
    </source>
</evidence>
<dbReference type="PANTHER" id="PTHR18968:SF13">
    <property type="entry name" value="ACETOLACTATE SYNTHASE CATALYTIC SUBUNIT, MITOCHONDRIAL"/>
    <property type="match status" value="1"/>
</dbReference>
<dbReference type="InterPro" id="IPR029035">
    <property type="entry name" value="DHS-like_NAD/FAD-binding_dom"/>
</dbReference>
<gene>
    <name evidence="15" type="ORF">ACFOEX_10785</name>
</gene>
<evidence type="ECO:0000256" key="9">
    <source>
        <dbReference type="ARBA" id="ARBA00023052"/>
    </source>
</evidence>
<dbReference type="EC" id="2.2.1.6" evidence="4 11"/>
<evidence type="ECO:0000313" key="16">
    <source>
        <dbReference type="Proteomes" id="UP001595536"/>
    </source>
</evidence>
<organism evidence="15 16">
    <name type="scientific">Camelimonas abortus</name>
    <dbReference type="NCBI Taxonomy" id="1017184"/>
    <lineage>
        <taxon>Bacteria</taxon>
        <taxon>Pseudomonadati</taxon>
        <taxon>Pseudomonadota</taxon>
        <taxon>Alphaproteobacteria</taxon>
        <taxon>Hyphomicrobiales</taxon>
        <taxon>Chelatococcaceae</taxon>
        <taxon>Camelimonas</taxon>
    </lineage>
</organism>
<evidence type="ECO:0000259" key="14">
    <source>
        <dbReference type="Pfam" id="PF02776"/>
    </source>
</evidence>
<dbReference type="CDD" id="cd07035">
    <property type="entry name" value="TPP_PYR_POX_like"/>
    <property type="match status" value="1"/>
</dbReference>
<feature type="domain" description="Thiamine pyrophosphate enzyme central" evidence="12">
    <location>
        <begin position="195"/>
        <end position="331"/>
    </location>
</feature>
<keyword evidence="6 11" id="KW-0808">Transferase</keyword>
<dbReference type="EMBL" id="JBHRUV010000058">
    <property type="protein sequence ID" value="MFC3266831.1"/>
    <property type="molecule type" value="Genomic_DNA"/>
</dbReference>
<dbReference type="InterPro" id="IPR045229">
    <property type="entry name" value="TPP_enz"/>
</dbReference>
<keyword evidence="9 11" id="KW-0786">Thiamine pyrophosphate</keyword>
<dbReference type="NCBIfam" id="NF006581">
    <property type="entry name" value="PRK09107.1"/>
    <property type="match status" value="1"/>
</dbReference>
<evidence type="ECO:0000256" key="4">
    <source>
        <dbReference type="ARBA" id="ARBA00013145"/>
    </source>
</evidence>
<dbReference type="InterPro" id="IPR012000">
    <property type="entry name" value="Thiamin_PyroP_enz_cen_dom"/>
</dbReference>
<feature type="domain" description="Thiamine pyrophosphate enzyme N-terminal TPP-binding" evidence="14">
    <location>
        <begin position="5"/>
        <end position="121"/>
    </location>
</feature>
<dbReference type="Gene3D" id="3.40.50.970">
    <property type="match status" value="2"/>
</dbReference>
<feature type="domain" description="Thiamine pyrophosphate enzyme TPP-binding" evidence="13">
    <location>
        <begin position="397"/>
        <end position="544"/>
    </location>
</feature>
<dbReference type="SUPFAM" id="SSF52467">
    <property type="entry name" value="DHS-like NAD/FAD-binding domain"/>
    <property type="match status" value="1"/>
</dbReference>
<dbReference type="Pfam" id="PF00205">
    <property type="entry name" value="TPP_enzyme_M"/>
    <property type="match status" value="1"/>
</dbReference>
<dbReference type="InterPro" id="IPR011766">
    <property type="entry name" value="TPP_enzyme_TPP-bd"/>
</dbReference>
<dbReference type="RefSeq" id="WP_376829874.1">
    <property type="nucleotide sequence ID" value="NZ_JBHLWR010000006.1"/>
</dbReference>
<keyword evidence="5 11" id="KW-0028">Amino-acid biosynthesis</keyword>
<dbReference type="SUPFAM" id="SSF52518">
    <property type="entry name" value="Thiamin diphosphate-binding fold (THDP-binding)"/>
    <property type="match status" value="2"/>
</dbReference>
<dbReference type="InterPro" id="IPR012001">
    <property type="entry name" value="Thiamin_PyroP_enz_TPP-bd_dom"/>
</dbReference>
<comment type="cofactor">
    <cofactor evidence="11">
        <name>Mg(2+)</name>
        <dbReference type="ChEBI" id="CHEBI:18420"/>
    </cofactor>
    <text evidence="11">Binds 1 Mg(2+) ion per subunit.</text>
</comment>
<evidence type="ECO:0000313" key="15">
    <source>
        <dbReference type="EMBL" id="MFC3266831.1"/>
    </source>
</evidence>
<keyword evidence="7 11" id="KW-0479">Metal-binding</keyword>
<dbReference type="Proteomes" id="UP001595536">
    <property type="component" value="Unassembled WGS sequence"/>
</dbReference>
<evidence type="ECO:0000256" key="3">
    <source>
        <dbReference type="ARBA" id="ARBA00007812"/>
    </source>
</evidence>
<dbReference type="NCBIfam" id="TIGR00118">
    <property type="entry name" value="acolac_lg"/>
    <property type="match status" value="1"/>
</dbReference>
<evidence type="ECO:0000256" key="8">
    <source>
        <dbReference type="ARBA" id="ARBA00022842"/>
    </source>
</evidence>
<dbReference type="InterPro" id="IPR012846">
    <property type="entry name" value="Acetolactate_synth_lsu"/>
</dbReference>
<reference evidence="16" key="1">
    <citation type="journal article" date="2019" name="Int. J. Syst. Evol. Microbiol.">
        <title>The Global Catalogue of Microorganisms (GCM) 10K type strain sequencing project: providing services to taxonomists for standard genome sequencing and annotation.</title>
        <authorList>
            <consortium name="The Broad Institute Genomics Platform"/>
            <consortium name="The Broad Institute Genome Sequencing Center for Infectious Disease"/>
            <person name="Wu L."/>
            <person name="Ma J."/>
        </authorList>
    </citation>
    <scope>NUCLEOTIDE SEQUENCE [LARGE SCALE GENOMIC DNA]</scope>
    <source>
        <strain evidence="16">CCM 7941</strain>
    </source>
</reference>
<dbReference type="GO" id="GO:0003984">
    <property type="term" value="F:acetolactate synthase activity"/>
    <property type="evidence" value="ECO:0007669"/>
    <property type="project" value="UniProtKB-EC"/>
</dbReference>
<comment type="cofactor">
    <cofactor evidence="11">
        <name>thiamine diphosphate</name>
        <dbReference type="ChEBI" id="CHEBI:58937"/>
    </cofactor>
    <text evidence="11">Binds 1 thiamine pyrophosphate per subunit.</text>
</comment>
<comment type="catalytic activity">
    <reaction evidence="11">
        <text>2 pyruvate + H(+) = (2S)-2-acetolactate + CO2</text>
        <dbReference type="Rhea" id="RHEA:25249"/>
        <dbReference type="ChEBI" id="CHEBI:15361"/>
        <dbReference type="ChEBI" id="CHEBI:15378"/>
        <dbReference type="ChEBI" id="CHEBI:16526"/>
        <dbReference type="ChEBI" id="CHEBI:58476"/>
        <dbReference type="EC" id="2.2.1.6"/>
    </reaction>
</comment>
<evidence type="ECO:0000259" key="13">
    <source>
        <dbReference type="Pfam" id="PF02775"/>
    </source>
</evidence>
<dbReference type="InterPro" id="IPR039368">
    <property type="entry name" value="AHAS_TPP"/>
</dbReference>
<keyword evidence="16" id="KW-1185">Reference proteome</keyword>
<accession>A0ABV7LG40</accession>
<evidence type="ECO:0000256" key="1">
    <source>
        <dbReference type="ARBA" id="ARBA00004974"/>
    </source>
</evidence>
<dbReference type="Gene3D" id="3.40.50.1220">
    <property type="entry name" value="TPP-binding domain"/>
    <property type="match status" value="1"/>
</dbReference>
<comment type="caution">
    <text evidence="15">The sequence shown here is derived from an EMBL/GenBank/DDBJ whole genome shotgun (WGS) entry which is preliminary data.</text>
</comment>
<dbReference type="Pfam" id="PF02775">
    <property type="entry name" value="TPP_enzyme_C"/>
    <property type="match status" value="1"/>
</dbReference>
<evidence type="ECO:0000256" key="10">
    <source>
        <dbReference type="ARBA" id="ARBA00023304"/>
    </source>
</evidence>
<evidence type="ECO:0000256" key="6">
    <source>
        <dbReference type="ARBA" id="ARBA00022679"/>
    </source>
</evidence>
<evidence type="ECO:0000259" key="12">
    <source>
        <dbReference type="Pfam" id="PF00205"/>
    </source>
</evidence>
<evidence type="ECO:0000256" key="11">
    <source>
        <dbReference type="RuleBase" id="RU003591"/>
    </source>
</evidence>
<evidence type="ECO:0000256" key="2">
    <source>
        <dbReference type="ARBA" id="ARBA00005025"/>
    </source>
</evidence>